<dbReference type="AlphaFoldDB" id="A0A914ES26"/>
<dbReference type="GO" id="GO:0005524">
    <property type="term" value="F:ATP binding"/>
    <property type="evidence" value="ECO:0007669"/>
    <property type="project" value="UniProtKB-UniRule"/>
</dbReference>
<keyword evidence="8 11" id="KW-0460">Magnesium</keyword>
<evidence type="ECO:0000256" key="6">
    <source>
        <dbReference type="ARBA" id="ARBA00022777"/>
    </source>
</evidence>
<evidence type="ECO:0000256" key="7">
    <source>
        <dbReference type="ARBA" id="ARBA00022840"/>
    </source>
</evidence>
<dbReference type="Proteomes" id="UP000887540">
    <property type="component" value="Unplaced"/>
</dbReference>
<evidence type="ECO:0000256" key="9">
    <source>
        <dbReference type="ARBA" id="ARBA00047899"/>
    </source>
</evidence>
<keyword evidence="4 11" id="KW-0479">Metal-binding</keyword>
<evidence type="ECO:0000256" key="11">
    <source>
        <dbReference type="PIRNR" id="PIRNR038146"/>
    </source>
</evidence>
<dbReference type="PIRSF" id="PIRSF038146">
    <property type="entry name" value="Ser/Thr_PK_RIO3"/>
    <property type="match status" value="1"/>
</dbReference>
<keyword evidence="3 11" id="KW-0808">Transferase</keyword>
<evidence type="ECO:0000256" key="4">
    <source>
        <dbReference type="ARBA" id="ARBA00022723"/>
    </source>
</evidence>
<evidence type="ECO:0000256" key="10">
    <source>
        <dbReference type="ARBA" id="ARBA00048679"/>
    </source>
</evidence>
<keyword evidence="2 11" id="KW-0723">Serine/threonine-protein kinase</keyword>
<comment type="similarity">
    <text evidence="1 11">Belongs to the protein kinase superfamily. RIO-type Ser/Thr kinase family.</text>
</comment>
<evidence type="ECO:0000256" key="12">
    <source>
        <dbReference type="SAM" id="MobiDB-lite"/>
    </source>
</evidence>
<evidence type="ECO:0000313" key="15">
    <source>
        <dbReference type="WBParaSite" id="ACRNAN_scaffold9797.g16492.t1"/>
    </source>
</evidence>
<dbReference type="Gene3D" id="1.10.510.10">
    <property type="entry name" value="Transferase(Phosphotransferase) domain 1"/>
    <property type="match status" value="1"/>
</dbReference>
<comment type="cofactor">
    <cofactor evidence="11">
        <name>Mg(2+)</name>
        <dbReference type="ChEBI" id="CHEBI:18420"/>
    </cofactor>
</comment>
<dbReference type="InterPro" id="IPR018934">
    <property type="entry name" value="RIO_dom"/>
</dbReference>
<dbReference type="PROSITE" id="PS50011">
    <property type="entry name" value="PROTEIN_KINASE_DOM"/>
    <property type="match status" value="1"/>
</dbReference>
<protein>
    <recommendedName>
        <fullName evidence="11">Serine/threonine-protein kinase RIO3</fullName>
        <ecNumber evidence="11">2.7.11.1</ecNumber>
    </recommendedName>
</protein>
<evidence type="ECO:0000256" key="3">
    <source>
        <dbReference type="ARBA" id="ARBA00022679"/>
    </source>
</evidence>
<proteinExistence type="inferred from homology"/>
<keyword evidence="14" id="KW-1185">Reference proteome</keyword>
<dbReference type="WBParaSite" id="ACRNAN_scaffold9797.g16492.t1">
    <property type="protein sequence ID" value="ACRNAN_scaffold9797.g16492.t1"/>
    <property type="gene ID" value="ACRNAN_scaffold9797.g16492"/>
</dbReference>
<evidence type="ECO:0000256" key="5">
    <source>
        <dbReference type="ARBA" id="ARBA00022741"/>
    </source>
</evidence>
<feature type="region of interest" description="Disordered" evidence="12">
    <location>
        <begin position="137"/>
        <end position="159"/>
    </location>
</feature>
<dbReference type="InterPro" id="IPR051272">
    <property type="entry name" value="RIO-type_Ser/Thr_kinase"/>
</dbReference>
<reference evidence="15" key="1">
    <citation type="submission" date="2022-11" db="UniProtKB">
        <authorList>
            <consortium name="WormBaseParasite"/>
        </authorList>
    </citation>
    <scope>IDENTIFICATION</scope>
</reference>
<comment type="catalytic activity">
    <reaction evidence="9 11">
        <text>L-threonyl-[protein] + ATP = O-phospho-L-threonyl-[protein] + ADP + H(+)</text>
        <dbReference type="Rhea" id="RHEA:46608"/>
        <dbReference type="Rhea" id="RHEA-COMP:11060"/>
        <dbReference type="Rhea" id="RHEA-COMP:11605"/>
        <dbReference type="ChEBI" id="CHEBI:15378"/>
        <dbReference type="ChEBI" id="CHEBI:30013"/>
        <dbReference type="ChEBI" id="CHEBI:30616"/>
        <dbReference type="ChEBI" id="CHEBI:61977"/>
        <dbReference type="ChEBI" id="CHEBI:456216"/>
        <dbReference type="EC" id="2.7.11.1"/>
    </reaction>
</comment>
<feature type="domain" description="Protein kinase" evidence="13">
    <location>
        <begin position="263"/>
        <end position="570"/>
    </location>
</feature>
<keyword evidence="6 11" id="KW-0418">Kinase</keyword>
<evidence type="ECO:0000256" key="8">
    <source>
        <dbReference type="ARBA" id="ARBA00022842"/>
    </source>
</evidence>
<dbReference type="SUPFAM" id="SSF56112">
    <property type="entry name" value="Protein kinase-like (PK-like)"/>
    <property type="match status" value="1"/>
</dbReference>
<dbReference type="PANTHER" id="PTHR45723">
    <property type="entry name" value="SERINE/THREONINE-PROTEIN KINASE RIO1"/>
    <property type="match status" value="1"/>
</dbReference>
<dbReference type="Pfam" id="PF01163">
    <property type="entry name" value="RIO1"/>
    <property type="match status" value="1"/>
</dbReference>
<keyword evidence="7" id="KW-0067">ATP-binding</keyword>
<evidence type="ECO:0000256" key="1">
    <source>
        <dbReference type="ARBA" id="ARBA00009196"/>
    </source>
</evidence>
<keyword evidence="5 11" id="KW-0547">Nucleotide-binding</keyword>
<dbReference type="EC" id="2.7.11.1" evidence="11"/>
<dbReference type="Gene3D" id="3.30.200.20">
    <property type="entry name" value="Phosphorylase Kinase, domain 1"/>
    <property type="match status" value="1"/>
</dbReference>
<dbReference type="InterPro" id="IPR011009">
    <property type="entry name" value="Kinase-like_dom_sf"/>
</dbReference>
<comment type="catalytic activity">
    <reaction evidence="10 11">
        <text>L-seryl-[protein] + ATP = O-phospho-L-seryl-[protein] + ADP + H(+)</text>
        <dbReference type="Rhea" id="RHEA:17989"/>
        <dbReference type="Rhea" id="RHEA-COMP:9863"/>
        <dbReference type="Rhea" id="RHEA-COMP:11604"/>
        <dbReference type="ChEBI" id="CHEBI:15378"/>
        <dbReference type="ChEBI" id="CHEBI:29999"/>
        <dbReference type="ChEBI" id="CHEBI:30616"/>
        <dbReference type="ChEBI" id="CHEBI:83421"/>
        <dbReference type="ChEBI" id="CHEBI:456216"/>
        <dbReference type="EC" id="2.7.11.1"/>
    </reaction>
</comment>
<sequence length="570" mass="65579">MAEGLPIKSAWGKKPNIVEEPIVSFVEIMDEELAEKIQEKDLTPEEREQKELEEALRLSMLETTLSTAATVDPEELDCSKDLELALKLSEDPDISSDFDMALRMQREFDREYEIQEQFEESKKKGGVATAILGPDTYRYNHHEDESDDELEMSYKDDEQRERATNSLYEKTHEKFPPCGFLRNEDGEIITKHDQAVSGRKNCQRTMQLPSDFPTGDVLGQELSNRVYNDLRTFSKMDMKRSTRVKDKEEIAVSEQSMDAKTRLILFNWINAGEIDRVDGVIAVGKESTVLHGSAGDPEPSAVEVEPVDCDVDAESTEPKPQNSKNGIQTKAEKHYAIKVYKTTLKEFKNRAEYVKDDIRFKNPRQVLKIWAEREYMNLLRLYRSHMPCPQPIRLKKHVMMMSMIGDGEAAPKLKSVRWEDQESKTKAFGQVKNIMHRMFNECKLVHADMSEFNLLYHKGDVYVIDFAQAMDVSHPRSLVYLVRDIENVIEFFGKIGTDDIPSPTALFNEITGIPMDPEKDLLVQVESFARENRSTLIRNAKANPADYDYQLYLEDTRNEGRDESPARPYN</sequence>
<dbReference type="GO" id="GO:0004674">
    <property type="term" value="F:protein serine/threonine kinase activity"/>
    <property type="evidence" value="ECO:0007669"/>
    <property type="project" value="UniProtKB-UniRule"/>
</dbReference>
<accession>A0A914ES26</accession>
<evidence type="ECO:0000313" key="14">
    <source>
        <dbReference type="Proteomes" id="UP000887540"/>
    </source>
</evidence>
<dbReference type="InterPro" id="IPR000687">
    <property type="entry name" value="RIO_kinase"/>
</dbReference>
<dbReference type="SMART" id="SM00090">
    <property type="entry name" value="RIO"/>
    <property type="match status" value="1"/>
</dbReference>
<dbReference type="GO" id="GO:0046872">
    <property type="term" value="F:metal ion binding"/>
    <property type="evidence" value="ECO:0007669"/>
    <property type="project" value="UniProtKB-UniRule"/>
</dbReference>
<dbReference type="InterPro" id="IPR017406">
    <property type="entry name" value="Ser/Thr_kinase_Rio3"/>
</dbReference>
<name>A0A914ES26_9BILA</name>
<dbReference type="InterPro" id="IPR000719">
    <property type="entry name" value="Prot_kinase_dom"/>
</dbReference>
<evidence type="ECO:0000256" key="2">
    <source>
        <dbReference type="ARBA" id="ARBA00022527"/>
    </source>
</evidence>
<evidence type="ECO:0000259" key="13">
    <source>
        <dbReference type="PROSITE" id="PS50011"/>
    </source>
</evidence>
<organism evidence="14 15">
    <name type="scientific">Acrobeloides nanus</name>
    <dbReference type="NCBI Taxonomy" id="290746"/>
    <lineage>
        <taxon>Eukaryota</taxon>
        <taxon>Metazoa</taxon>
        <taxon>Ecdysozoa</taxon>
        <taxon>Nematoda</taxon>
        <taxon>Chromadorea</taxon>
        <taxon>Rhabditida</taxon>
        <taxon>Tylenchina</taxon>
        <taxon>Cephalobomorpha</taxon>
        <taxon>Cephaloboidea</taxon>
        <taxon>Cephalobidae</taxon>
        <taxon>Acrobeloides</taxon>
    </lineage>
</organism>